<dbReference type="PROSITE" id="PS00061">
    <property type="entry name" value="ADH_SHORT"/>
    <property type="match status" value="1"/>
</dbReference>
<sequence>MIRITLELEKQTVKMPVEQRVWFVTGASGGFGQAITEAALEAGECVVATARRVEALAYLSEKYPPSRLLVQKLDVSSNSEIDSAFDNMIKHFGRVDVVVNNAGYAIFGEVEGIPEADARKEFDVQFWGPVHICKKTAATAREVNAKGSRVTIFNISSAGGYNANPGISFYSASKFALEGFTESFSKELASEWGIRCCIIEPGGFETGWFGAGITVPVHPAYEAKASPFRSLRSSIVMLGDPVKAASAILNLSRQDQLPMRVQLGSDSLAIVQAKAKKVLKDSEEHAELARSTDKDGMDGKAYGEMIIRRL</sequence>
<dbReference type="InterPro" id="IPR020904">
    <property type="entry name" value="Sc_DH/Rdtase_CS"/>
</dbReference>
<evidence type="ECO:0000256" key="4">
    <source>
        <dbReference type="RuleBase" id="RU000363"/>
    </source>
</evidence>
<dbReference type="PRINTS" id="PR00081">
    <property type="entry name" value="GDHRDH"/>
</dbReference>
<gene>
    <name evidence="5" type="ORF">D9613_011375</name>
</gene>
<dbReference type="PANTHER" id="PTHR43976">
    <property type="entry name" value="SHORT CHAIN DEHYDROGENASE"/>
    <property type="match status" value="1"/>
</dbReference>
<proteinExistence type="inferred from homology"/>
<dbReference type="AlphaFoldDB" id="A0A8H4VME3"/>
<comment type="caution">
    <text evidence="5">The sequence shown here is derived from an EMBL/GenBank/DDBJ whole genome shotgun (WGS) entry which is preliminary data.</text>
</comment>
<comment type="similarity">
    <text evidence="1 4">Belongs to the short-chain dehydrogenases/reductases (SDR) family.</text>
</comment>
<dbReference type="InterPro" id="IPR002347">
    <property type="entry name" value="SDR_fam"/>
</dbReference>
<accession>A0A8H4VME3</accession>
<evidence type="ECO:0000256" key="2">
    <source>
        <dbReference type="ARBA" id="ARBA00022857"/>
    </source>
</evidence>
<evidence type="ECO:0000256" key="1">
    <source>
        <dbReference type="ARBA" id="ARBA00006484"/>
    </source>
</evidence>
<name>A0A8H4VME3_9AGAR</name>
<dbReference type="InterPro" id="IPR036291">
    <property type="entry name" value="NAD(P)-bd_dom_sf"/>
</dbReference>
<dbReference type="Gene3D" id="3.40.50.720">
    <property type="entry name" value="NAD(P)-binding Rossmann-like Domain"/>
    <property type="match status" value="1"/>
</dbReference>
<evidence type="ECO:0000313" key="5">
    <source>
        <dbReference type="EMBL" id="KAF4616031.1"/>
    </source>
</evidence>
<protein>
    <submittedName>
        <fullName evidence="5">Uncharacterized protein</fullName>
    </submittedName>
</protein>
<dbReference type="EMBL" id="JAACJL010000032">
    <property type="protein sequence ID" value="KAF4616031.1"/>
    <property type="molecule type" value="Genomic_DNA"/>
</dbReference>
<dbReference type="SUPFAM" id="SSF51735">
    <property type="entry name" value="NAD(P)-binding Rossmann-fold domains"/>
    <property type="match status" value="1"/>
</dbReference>
<dbReference type="InterPro" id="IPR051911">
    <property type="entry name" value="SDR_oxidoreductase"/>
</dbReference>
<dbReference type="Pfam" id="PF00106">
    <property type="entry name" value="adh_short"/>
    <property type="match status" value="1"/>
</dbReference>
<keyword evidence="6" id="KW-1185">Reference proteome</keyword>
<reference evidence="5 6" key="1">
    <citation type="submission" date="2019-12" db="EMBL/GenBank/DDBJ databases">
        <authorList>
            <person name="Floudas D."/>
            <person name="Bentzer J."/>
            <person name="Ahren D."/>
            <person name="Johansson T."/>
            <person name="Persson P."/>
            <person name="Tunlid A."/>
        </authorList>
    </citation>
    <scope>NUCLEOTIDE SEQUENCE [LARGE SCALE GENOMIC DNA]</scope>
    <source>
        <strain evidence="5 6">CBS 102.39</strain>
    </source>
</reference>
<evidence type="ECO:0000313" key="6">
    <source>
        <dbReference type="Proteomes" id="UP000521872"/>
    </source>
</evidence>
<dbReference type="CDD" id="cd05374">
    <property type="entry name" value="17beta-HSD-like_SDR_c"/>
    <property type="match status" value="1"/>
</dbReference>
<dbReference type="PANTHER" id="PTHR43976:SF16">
    <property type="entry name" value="SHORT-CHAIN DEHYDROGENASE_REDUCTASE FAMILY PROTEIN"/>
    <property type="match status" value="1"/>
</dbReference>
<evidence type="ECO:0000256" key="3">
    <source>
        <dbReference type="ARBA" id="ARBA00023002"/>
    </source>
</evidence>
<keyword evidence="3" id="KW-0560">Oxidoreductase</keyword>
<dbReference type="GO" id="GO:0016491">
    <property type="term" value="F:oxidoreductase activity"/>
    <property type="evidence" value="ECO:0007669"/>
    <property type="project" value="UniProtKB-KW"/>
</dbReference>
<organism evidence="5 6">
    <name type="scientific">Agrocybe pediades</name>
    <dbReference type="NCBI Taxonomy" id="84607"/>
    <lineage>
        <taxon>Eukaryota</taxon>
        <taxon>Fungi</taxon>
        <taxon>Dikarya</taxon>
        <taxon>Basidiomycota</taxon>
        <taxon>Agaricomycotina</taxon>
        <taxon>Agaricomycetes</taxon>
        <taxon>Agaricomycetidae</taxon>
        <taxon>Agaricales</taxon>
        <taxon>Agaricineae</taxon>
        <taxon>Strophariaceae</taxon>
        <taxon>Agrocybe</taxon>
    </lineage>
</organism>
<dbReference type="PRINTS" id="PR00080">
    <property type="entry name" value="SDRFAMILY"/>
</dbReference>
<dbReference type="Proteomes" id="UP000521872">
    <property type="component" value="Unassembled WGS sequence"/>
</dbReference>
<keyword evidence="2" id="KW-0521">NADP</keyword>